<evidence type="ECO:0000313" key="2">
    <source>
        <dbReference type="EMBL" id="OIT27524.1"/>
    </source>
</evidence>
<evidence type="ECO:0000256" key="1">
    <source>
        <dbReference type="SAM" id="MobiDB-lite"/>
    </source>
</evidence>
<feature type="region of interest" description="Disordered" evidence="1">
    <location>
        <begin position="1"/>
        <end position="38"/>
    </location>
</feature>
<feature type="region of interest" description="Disordered" evidence="1">
    <location>
        <begin position="88"/>
        <end position="107"/>
    </location>
</feature>
<reference evidence="2" key="1">
    <citation type="submission" date="2016-11" db="EMBL/GenBank/DDBJ databases">
        <title>The genome of Nicotiana attenuata.</title>
        <authorList>
            <person name="Xu S."/>
            <person name="Brockmoeller T."/>
            <person name="Gaquerel E."/>
            <person name="Navarro A."/>
            <person name="Kuhl H."/>
            <person name="Gase K."/>
            <person name="Ling Z."/>
            <person name="Zhou W."/>
            <person name="Kreitzer C."/>
            <person name="Stanke M."/>
            <person name="Tang H."/>
            <person name="Lyons E."/>
            <person name="Pandey P."/>
            <person name="Pandey S.P."/>
            <person name="Timmermann B."/>
            <person name="Baldwin I.T."/>
        </authorList>
    </citation>
    <scope>NUCLEOTIDE SEQUENCE [LARGE SCALE GENOMIC DNA]</scope>
    <source>
        <strain evidence="2">UT</strain>
    </source>
</reference>
<comment type="caution">
    <text evidence="2">The sequence shown here is derived from an EMBL/GenBank/DDBJ whole genome shotgun (WGS) entry which is preliminary data.</text>
</comment>
<evidence type="ECO:0000313" key="3">
    <source>
        <dbReference type="Proteomes" id="UP000187609"/>
    </source>
</evidence>
<dbReference type="Proteomes" id="UP000187609">
    <property type="component" value="Unassembled WGS sequence"/>
</dbReference>
<dbReference type="SMR" id="A0A1J6KFQ7"/>
<organism evidence="2 3">
    <name type="scientific">Nicotiana attenuata</name>
    <name type="common">Coyote tobacco</name>
    <dbReference type="NCBI Taxonomy" id="49451"/>
    <lineage>
        <taxon>Eukaryota</taxon>
        <taxon>Viridiplantae</taxon>
        <taxon>Streptophyta</taxon>
        <taxon>Embryophyta</taxon>
        <taxon>Tracheophyta</taxon>
        <taxon>Spermatophyta</taxon>
        <taxon>Magnoliopsida</taxon>
        <taxon>eudicotyledons</taxon>
        <taxon>Gunneridae</taxon>
        <taxon>Pentapetalae</taxon>
        <taxon>asterids</taxon>
        <taxon>lamiids</taxon>
        <taxon>Solanales</taxon>
        <taxon>Solanaceae</taxon>
        <taxon>Nicotianoideae</taxon>
        <taxon>Nicotianeae</taxon>
        <taxon>Nicotiana</taxon>
    </lineage>
</organism>
<protein>
    <submittedName>
        <fullName evidence="2">Uncharacterized protein</fullName>
    </submittedName>
</protein>
<feature type="compositionally biased region" description="Low complexity" evidence="1">
    <location>
        <begin position="7"/>
        <end position="29"/>
    </location>
</feature>
<feature type="compositionally biased region" description="Polar residues" evidence="1">
    <location>
        <begin position="97"/>
        <end position="106"/>
    </location>
</feature>
<accession>A0A1J6KFQ7</accession>
<dbReference type="Gramene" id="OIT27524">
    <property type="protein sequence ID" value="OIT27524"/>
    <property type="gene ID" value="A4A49_32533"/>
</dbReference>
<sequence>MGIKMCSASADSSADATNADSHADTTNTDPSSPADVDIVPNQADVDHVQHLDNAEVEEMAEIFDSVSTTDNEGDGVPNTKMFDRVSAADNEGDGVPDTNSTNTNLRRSGRTTKAPLWLEDYVTTRKQKDIMYPLSNYISYHKLSTQGRKLEAIISAVIEP</sequence>
<keyword evidence="3" id="KW-1185">Reference proteome</keyword>
<dbReference type="EMBL" id="MJEQ01002371">
    <property type="protein sequence ID" value="OIT27524.1"/>
    <property type="molecule type" value="Genomic_DNA"/>
</dbReference>
<proteinExistence type="predicted"/>
<gene>
    <name evidence="2" type="ORF">A4A49_32533</name>
</gene>
<dbReference type="AlphaFoldDB" id="A0A1J6KFQ7"/>
<name>A0A1J6KFQ7_NICAT</name>